<gene>
    <name evidence="2" type="ORF">HRJ34_27640</name>
</gene>
<reference evidence="2" key="1">
    <citation type="submission" date="2020-07" db="EMBL/GenBank/DDBJ databases">
        <authorList>
            <person name="Camacho E."/>
        </authorList>
    </citation>
    <scope>NUCLEOTIDE SEQUENCE</scope>
    <source>
        <strain evidence="2">MPO218</strain>
        <plasmid evidence="2">pIBU218</plasmid>
    </source>
</reference>
<protein>
    <submittedName>
        <fullName evidence="2">Alpha/beta fold hydrolase</fullName>
    </submittedName>
</protein>
<dbReference type="AlphaFoldDB" id="A0A975D9U4"/>
<dbReference type="SUPFAM" id="SSF53474">
    <property type="entry name" value="alpha/beta-Hydrolases"/>
    <property type="match status" value="1"/>
</dbReference>
<evidence type="ECO:0000313" key="3">
    <source>
        <dbReference type="Proteomes" id="UP000664914"/>
    </source>
</evidence>
<name>A0A975D9U4_9SPHN</name>
<sequence length="286" mass="31295">MSDAVMEKQATIPEIGKTVSVNGVRTNYHEQGEGPPLLLIHGSGPGVTAWANWRANLPELAKDFHVYAPDMIGFGYTDAPAGGIKDRQIWVDHLAGFLDAMGIEKASLVGNSFGGALAIAFMIAHPDRVDRAVLMGAAGVEFPITEALDYVWGYEPSMEMMRKTIAYLSTDPSRITESLIESRYEASKRPGAAEPYSATFGPKPRQNHLKMLCSNEEDVAAIPHEVLILHGKLDQVIPLEVSERLVKLIKNSDLHAFGNCGHWVQIERAASFNRLVTEFVKQGLNG</sequence>
<accession>A0A975D9U4</accession>
<dbReference type="GO" id="GO:0016787">
    <property type="term" value="F:hydrolase activity"/>
    <property type="evidence" value="ECO:0007669"/>
    <property type="project" value="UniProtKB-KW"/>
</dbReference>
<dbReference type="InterPro" id="IPR000073">
    <property type="entry name" value="AB_hydrolase_1"/>
</dbReference>
<dbReference type="Gene3D" id="3.40.50.1820">
    <property type="entry name" value="alpha/beta hydrolase"/>
    <property type="match status" value="1"/>
</dbReference>
<evidence type="ECO:0000313" key="2">
    <source>
        <dbReference type="EMBL" id="QTH24851.1"/>
    </source>
</evidence>
<proteinExistence type="predicted"/>
<reference evidence="2" key="2">
    <citation type="submission" date="2021-04" db="EMBL/GenBank/DDBJ databases">
        <title>Isolation and genomic analysis of the ibuprofen-degrading bacterium Sphingomonas strain MPO218.</title>
        <authorList>
            <person name="Aulestia M."/>
            <person name="Flores A."/>
            <person name="Mangas E.L."/>
            <person name="Perez-Pulido A.J."/>
            <person name="Santero E."/>
            <person name="Camacho E.M."/>
        </authorList>
    </citation>
    <scope>NUCLEOTIDE SEQUENCE</scope>
    <source>
        <strain evidence="2">MPO218</strain>
        <plasmid evidence="2">pIBU218</plasmid>
    </source>
</reference>
<dbReference type="Pfam" id="PF00561">
    <property type="entry name" value="Abhydrolase_1"/>
    <property type="match status" value="1"/>
</dbReference>
<dbReference type="EMBL" id="CP059320">
    <property type="protein sequence ID" value="QTH24851.1"/>
    <property type="molecule type" value="Genomic_DNA"/>
</dbReference>
<dbReference type="PRINTS" id="PR00111">
    <property type="entry name" value="ABHYDROLASE"/>
</dbReference>
<keyword evidence="2" id="KW-0378">Hydrolase</keyword>
<feature type="domain" description="AB hydrolase-1" evidence="1">
    <location>
        <begin position="35"/>
        <end position="268"/>
    </location>
</feature>
<evidence type="ECO:0000259" key="1">
    <source>
        <dbReference type="Pfam" id="PF00561"/>
    </source>
</evidence>
<dbReference type="InterPro" id="IPR029058">
    <property type="entry name" value="AB_hydrolase_fold"/>
</dbReference>
<organism evidence="2 3">
    <name type="scientific">Rhizorhabdus wittichii</name>
    <dbReference type="NCBI Taxonomy" id="160791"/>
    <lineage>
        <taxon>Bacteria</taxon>
        <taxon>Pseudomonadati</taxon>
        <taxon>Pseudomonadota</taxon>
        <taxon>Alphaproteobacteria</taxon>
        <taxon>Sphingomonadales</taxon>
        <taxon>Sphingomonadaceae</taxon>
        <taxon>Rhizorhabdus</taxon>
    </lineage>
</organism>
<dbReference type="Proteomes" id="UP000664914">
    <property type="component" value="Plasmid pIBU218"/>
</dbReference>
<dbReference type="PANTHER" id="PTHR46438">
    <property type="entry name" value="ALPHA/BETA-HYDROLASES SUPERFAMILY PROTEIN"/>
    <property type="match status" value="1"/>
</dbReference>
<dbReference type="PANTHER" id="PTHR46438:SF11">
    <property type="entry name" value="LIPASE-RELATED"/>
    <property type="match status" value="1"/>
</dbReference>
<geneLocation type="plasmid" evidence="2 3">
    <name>pIBU218</name>
</geneLocation>
<keyword evidence="2" id="KW-0614">Plasmid</keyword>